<evidence type="ECO:0000313" key="3">
    <source>
        <dbReference type="Proteomes" id="UP001353858"/>
    </source>
</evidence>
<proteinExistence type="predicted"/>
<comment type="caution">
    <text evidence="2">The sequence shown here is derived from an EMBL/GenBank/DDBJ whole genome shotgun (WGS) entry which is preliminary data.</text>
</comment>
<accession>A0AAN7PIJ2</accession>
<dbReference type="EMBL" id="JARPUR010000001">
    <property type="protein sequence ID" value="KAK4887138.1"/>
    <property type="molecule type" value="Genomic_DNA"/>
</dbReference>
<feature type="domain" description="Myb/SANT-like DNA-binding" evidence="1">
    <location>
        <begin position="8"/>
        <end position="99"/>
    </location>
</feature>
<dbReference type="Pfam" id="PF13837">
    <property type="entry name" value="Myb_DNA-bind_4"/>
    <property type="match status" value="1"/>
</dbReference>
<evidence type="ECO:0000313" key="2">
    <source>
        <dbReference type="EMBL" id="KAK4887138.1"/>
    </source>
</evidence>
<gene>
    <name evidence="2" type="ORF">RN001_003409</name>
</gene>
<dbReference type="AlphaFoldDB" id="A0AAN7PIJ2"/>
<organism evidence="2 3">
    <name type="scientific">Aquatica leii</name>
    <dbReference type="NCBI Taxonomy" id="1421715"/>
    <lineage>
        <taxon>Eukaryota</taxon>
        <taxon>Metazoa</taxon>
        <taxon>Ecdysozoa</taxon>
        <taxon>Arthropoda</taxon>
        <taxon>Hexapoda</taxon>
        <taxon>Insecta</taxon>
        <taxon>Pterygota</taxon>
        <taxon>Neoptera</taxon>
        <taxon>Endopterygota</taxon>
        <taxon>Coleoptera</taxon>
        <taxon>Polyphaga</taxon>
        <taxon>Elateriformia</taxon>
        <taxon>Elateroidea</taxon>
        <taxon>Lampyridae</taxon>
        <taxon>Luciolinae</taxon>
        <taxon>Aquatica</taxon>
    </lineage>
</organism>
<reference evidence="3" key="1">
    <citation type="submission" date="2023-01" db="EMBL/GenBank/DDBJ databases">
        <title>Key to firefly adult light organ development and bioluminescence: homeobox transcription factors regulate luciferase expression and transportation to peroxisome.</title>
        <authorList>
            <person name="Fu X."/>
        </authorList>
    </citation>
    <scope>NUCLEOTIDE SEQUENCE [LARGE SCALE GENOMIC DNA]</scope>
</reference>
<dbReference type="Proteomes" id="UP001353858">
    <property type="component" value="Unassembled WGS sequence"/>
</dbReference>
<evidence type="ECO:0000259" key="1">
    <source>
        <dbReference type="Pfam" id="PF13837"/>
    </source>
</evidence>
<keyword evidence="3" id="KW-1185">Reference proteome</keyword>
<protein>
    <recommendedName>
        <fullName evidence="1">Myb/SANT-like DNA-binding domain-containing protein</fullName>
    </recommendedName>
</protein>
<name>A0AAN7PIJ2_9COLE</name>
<dbReference type="InterPro" id="IPR044822">
    <property type="entry name" value="Myb_DNA-bind_4"/>
</dbReference>
<sequence length="184" mass="20883">MVLIKKKRNVWSSEKVLFFLKVINEMHIVGFMDGKRLRVGNIFKTLVTLTEHTGFHMDVGQLAIKWKNLKAEYYKCKTHNGVSRNDPNEYELYETFDEILGHHPLVQQEGFDSSYQSLSSFKLIMSGATSPSSKATSLFHQSSIICSQCRTEFAHASSGTAIKASFHIFKQLSTDFPSLPICLL</sequence>